<sequence length="172" mass="19880">MVHFKTRENSHIVARDMADFELWREREGSSANIWEKSNHGSIVTSGYKESRYLPFAVIHPITITNIPLTYNVNVDKEELPGVAFDSAALADNIMDACRYVVSASNSRNQTAGSSYERVLAQRLSVDVLSLSKVHLQYEKKDFNFWMYGTQWDELTEENRYPERIWSSYCTIL</sequence>
<proteinExistence type="predicted"/>
<dbReference type="EMBL" id="JASJQH010000215">
    <property type="protein sequence ID" value="KAK9765879.1"/>
    <property type="molecule type" value="Genomic_DNA"/>
</dbReference>
<comment type="caution">
    <text evidence="1">The sequence shown here is derived from an EMBL/GenBank/DDBJ whole genome shotgun (WGS) entry which is preliminary data.</text>
</comment>
<name>A0ABR2WWP1_9FUNG</name>
<protein>
    <submittedName>
        <fullName evidence="1">Uncharacterized protein</fullName>
    </submittedName>
</protein>
<dbReference type="Proteomes" id="UP001479436">
    <property type="component" value="Unassembled WGS sequence"/>
</dbReference>
<keyword evidence="2" id="KW-1185">Reference proteome</keyword>
<gene>
    <name evidence="1" type="ORF">K7432_005449</name>
</gene>
<accession>A0ABR2WWP1</accession>
<organism evidence="1 2">
    <name type="scientific">Basidiobolus ranarum</name>
    <dbReference type="NCBI Taxonomy" id="34480"/>
    <lineage>
        <taxon>Eukaryota</taxon>
        <taxon>Fungi</taxon>
        <taxon>Fungi incertae sedis</taxon>
        <taxon>Zoopagomycota</taxon>
        <taxon>Entomophthoromycotina</taxon>
        <taxon>Basidiobolomycetes</taxon>
        <taxon>Basidiobolales</taxon>
        <taxon>Basidiobolaceae</taxon>
        <taxon>Basidiobolus</taxon>
    </lineage>
</organism>
<reference evidence="1 2" key="1">
    <citation type="submission" date="2023-04" db="EMBL/GenBank/DDBJ databases">
        <title>Genome of Basidiobolus ranarum AG-B5.</title>
        <authorList>
            <person name="Stajich J.E."/>
            <person name="Carter-House D."/>
            <person name="Gryganskyi A."/>
        </authorList>
    </citation>
    <scope>NUCLEOTIDE SEQUENCE [LARGE SCALE GENOMIC DNA]</scope>
    <source>
        <strain evidence="1 2">AG-B5</strain>
    </source>
</reference>
<evidence type="ECO:0000313" key="1">
    <source>
        <dbReference type="EMBL" id="KAK9765879.1"/>
    </source>
</evidence>
<evidence type="ECO:0000313" key="2">
    <source>
        <dbReference type="Proteomes" id="UP001479436"/>
    </source>
</evidence>